<organism evidence="2 3">
    <name type="scientific">Eurystomus gularis</name>
    <dbReference type="NCBI Taxonomy" id="325343"/>
    <lineage>
        <taxon>Eukaryota</taxon>
        <taxon>Metazoa</taxon>
        <taxon>Chordata</taxon>
        <taxon>Craniata</taxon>
        <taxon>Vertebrata</taxon>
        <taxon>Euteleostomi</taxon>
        <taxon>Archelosauria</taxon>
        <taxon>Archosauria</taxon>
        <taxon>Dinosauria</taxon>
        <taxon>Saurischia</taxon>
        <taxon>Theropoda</taxon>
        <taxon>Coelurosauria</taxon>
        <taxon>Aves</taxon>
        <taxon>Neognathae</taxon>
        <taxon>Neoaves</taxon>
        <taxon>Telluraves</taxon>
        <taxon>Coraciimorphae</taxon>
        <taxon>Coraciiformes</taxon>
        <taxon>Coraciidae</taxon>
        <taxon>Eurystomus</taxon>
    </lineage>
</organism>
<proteinExistence type="predicted"/>
<dbReference type="PANTHER" id="PTHR23267">
    <property type="entry name" value="IMMUNOGLOBULIN LIGHT CHAIN"/>
    <property type="match status" value="1"/>
</dbReference>
<evidence type="ECO:0000259" key="1">
    <source>
        <dbReference type="PROSITE" id="PS50835"/>
    </source>
</evidence>
<dbReference type="InterPro" id="IPR013783">
    <property type="entry name" value="Ig-like_fold"/>
</dbReference>
<feature type="non-terminal residue" evidence="2">
    <location>
        <position position="1"/>
    </location>
</feature>
<evidence type="ECO:0000313" key="3">
    <source>
        <dbReference type="Proteomes" id="UP000541249"/>
    </source>
</evidence>
<dbReference type="OrthoDB" id="8908372at2759"/>
<comment type="caution">
    <text evidence="2">The sequence shown here is derived from an EMBL/GenBank/DDBJ whole genome shotgun (WGS) entry which is preliminary data.</text>
</comment>
<protein>
    <submittedName>
        <fullName evidence="2">LV1 protein</fullName>
    </submittedName>
</protein>
<dbReference type="InterPro" id="IPR007110">
    <property type="entry name" value="Ig-like_dom"/>
</dbReference>
<keyword evidence="3" id="KW-1185">Reference proteome</keyword>
<sequence>QAALTQPPSVSANPGQTVQITCSGGSSNYYAWHQQKVPGTAPVTVIYANDKRPSGIPSRFSGSKSGSTGTLTITGVQAEDEAVYYCGGWDGSSSY</sequence>
<dbReference type="Pfam" id="PF07686">
    <property type="entry name" value="V-set"/>
    <property type="match status" value="1"/>
</dbReference>
<dbReference type="InterPro" id="IPR036179">
    <property type="entry name" value="Ig-like_dom_sf"/>
</dbReference>
<name>A0A7L4DPX0_9AVES</name>
<dbReference type="SUPFAM" id="SSF48726">
    <property type="entry name" value="Immunoglobulin"/>
    <property type="match status" value="1"/>
</dbReference>
<dbReference type="SMART" id="SM00409">
    <property type="entry name" value="IG"/>
    <property type="match status" value="1"/>
</dbReference>
<evidence type="ECO:0000313" key="2">
    <source>
        <dbReference type="EMBL" id="NXW64098.1"/>
    </source>
</evidence>
<gene>
    <name evidence="2" type="primary">Lv1_3</name>
    <name evidence="2" type="ORF">EURGUL_R00014</name>
</gene>
<dbReference type="InterPro" id="IPR013106">
    <property type="entry name" value="Ig_V-set"/>
</dbReference>
<dbReference type="PROSITE" id="PS50835">
    <property type="entry name" value="IG_LIKE"/>
    <property type="match status" value="1"/>
</dbReference>
<dbReference type="Gene3D" id="2.60.40.10">
    <property type="entry name" value="Immunoglobulins"/>
    <property type="match status" value="1"/>
</dbReference>
<dbReference type="EMBL" id="VZZY01021086">
    <property type="protein sequence ID" value="NXW64098.1"/>
    <property type="molecule type" value="Genomic_DNA"/>
</dbReference>
<accession>A0A7L4DPX0</accession>
<feature type="non-terminal residue" evidence="2">
    <location>
        <position position="95"/>
    </location>
</feature>
<reference evidence="2 3" key="1">
    <citation type="submission" date="2019-09" db="EMBL/GenBank/DDBJ databases">
        <title>Bird 10,000 Genomes (B10K) Project - Family phase.</title>
        <authorList>
            <person name="Zhang G."/>
        </authorList>
    </citation>
    <scope>NUCLEOTIDE SEQUENCE [LARGE SCALE GENOMIC DNA]</scope>
    <source>
        <strain evidence="2">B10K-DU-002-51</strain>
        <tissue evidence="2">Muscle</tissue>
    </source>
</reference>
<dbReference type="SMART" id="SM00406">
    <property type="entry name" value="IGv"/>
    <property type="match status" value="1"/>
</dbReference>
<dbReference type="AlphaFoldDB" id="A0A7L4DPX0"/>
<dbReference type="Proteomes" id="UP000541249">
    <property type="component" value="Unassembled WGS sequence"/>
</dbReference>
<dbReference type="InterPro" id="IPR050150">
    <property type="entry name" value="IgV_Light_Chain"/>
</dbReference>
<feature type="domain" description="Ig-like" evidence="1">
    <location>
        <begin position="1"/>
        <end position="95"/>
    </location>
</feature>
<dbReference type="InterPro" id="IPR003599">
    <property type="entry name" value="Ig_sub"/>
</dbReference>